<sequence length="79" mass="9057">MMDSWSPTNPTFSSYPNQFSFRNFSSSSFPVVWAFSVLQESRLYAQPKVIRELSLVRCLSGRLRAPDHNPIRHPLRAGS</sequence>
<evidence type="ECO:0000313" key="1">
    <source>
        <dbReference type="EMBL" id="GIY75301.1"/>
    </source>
</evidence>
<name>A0AAV4VZX8_CAEEX</name>
<gene>
    <name evidence="1" type="ORF">CEXT_485601</name>
</gene>
<evidence type="ECO:0000313" key="2">
    <source>
        <dbReference type="Proteomes" id="UP001054945"/>
    </source>
</evidence>
<dbReference type="AlphaFoldDB" id="A0AAV4VZX8"/>
<accession>A0AAV4VZX8</accession>
<reference evidence="1 2" key="1">
    <citation type="submission" date="2021-06" db="EMBL/GenBank/DDBJ databases">
        <title>Caerostris extrusa draft genome.</title>
        <authorList>
            <person name="Kono N."/>
            <person name="Arakawa K."/>
        </authorList>
    </citation>
    <scope>NUCLEOTIDE SEQUENCE [LARGE SCALE GENOMIC DNA]</scope>
</reference>
<keyword evidence="2" id="KW-1185">Reference proteome</keyword>
<dbReference type="Proteomes" id="UP001054945">
    <property type="component" value="Unassembled WGS sequence"/>
</dbReference>
<proteinExistence type="predicted"/>
<protein>
    <submittedName>
        <fullName evidence="1">Uncharacterized protein</fullName>
    </submittedName>
</protein>
<organism evidence="1 2">
    <name type="scientific">Caerostris extrusa</name>
    <name type="common">Bark spider</name>
    <name type="synonym">Caerostris bankana</name>
    <dbReference type="NCBI Taxonomy" id="172846"/>
    <lineage>
        <taxon>Eukaryota</taxon>
        <taxon>Metazoa</taxon>
        <taxon>Ecdysozoa</taxon>
        <taxon>Arthropoda</taxon>
        <taxon>Chelicerata</taxon>
        <taxon>Arachnida</taxon>
        <taxon>Araneae</taxon>
        <taxon>Araneomorphae</taxon>
        <taxon>Entelegynae</taxon>
        <taxon>Araneoidea</taxon>
        <taxon>Araneidae</taxon>
        <taxon>Caerostris</taxon>
    </lineage>
</organism>
<dbReference type="EMBL" id="BPLR01015323">
    <property type="protein sequence ID" value="GIY75301.1"/>
    <property type="molecule type" value="Genomic_DNA"/>
</dbReference>
<comment type="caution">
    <text evidence="1">The sequence shown here is derived from an EMBL/GenBank/DDBJ whole genome shotgun (WGS) entry which is preliminary data.</text>
</comment>